<proteinExistence type="predicted"/>
<name>Q3SM75_THIDA</name>
<accession>Q3SM75</accession>
<dbReference type="GO" id="GO:0003688">
    <property type="term" value="F:DNA replication origin binding"/>
    <property type="evidence" value="ECO:0007669"/>
    <property type="project" value="TreeGrafter"/>
</dbReference>
<keyword evidence="3" id="KW-1185">Reference proteome</keyword>
<evidence type="ECO:0000313" key="2">
    <source>
        <dbReference type="EMBL" id="AAZ96175.1"/>
    </source>
</evidence>
<evidence type="ECO:0000313" key="3">
    <source>
        <dbReference type="Proteomes" id="UP000008291"/>
    </source>
</evidence>
<dbReference type="PANTHER" id="PTHR30050:SF5">
    <property type="entry name" value="DNAA REGULATORY INACTIVATOR HDA"/>
    <property type="match status" value="1"/>
</dbReference>
<evidence type="ECO:0000259" key="1">
    <source>
        <dbReference type="Pfam" id="PF22688"/>
    </source>
</evidence>
<dbReference type="NCBIfam" id="TIGR03420">
    <property type="entry name" value="DnaA_homol_Hda"/>
    <property type="match status" value="1"/>
</dbReference>
<dbReference type="Proteomes" id="UP000008291">
    <property type="component" value="Chromosome"/>
</dbReference>
<dbReference type="EMBL" id="CP000116">
    <property type="protein sequence ID" value="AAZ96175.1"/>
    <property type="molecule type" value="Genomic_DNA"/>
</dbReference>
<dbReference type="KEGG" id="tbd:Tbd_0222"/>
<dbReference type="eggNOG" id="COG0593">
    <property type="taxonomic scope" value="Bacteria"/>
</dbReference>
<dbReference type="GO" id="GO:0006270">
    <property type="term" value="P:DNA replication initiation"/>
    <property type="evidence" value="ECO:0007669"/>
    <property type="project" value="TreeGrafter"/>
</dbReference>
<dbReference type="STRING" id="292415.Tbd_0222"/>
<dbReference type="GO" id="GO:0032297">
    <property type="term" value="P:negative regulation of DNA-templated DNA replication initiation"/>
    <property type="evidence" value="ECO:0007669"/>
    <property type="project" value="InterPro"/>
</dbReference>
<dbReference type="PANTHER" id="PTHR30050">
    <property type="entry name" value="CHROMOSOMAL REPLICATION INITIATOR PROTEIN DNAA"/>
    <property type="match status" value="1"/>
</dbReference>
<protein>
    <recommendedName>
        <fullName evidence="1">Hda lid domain-containing protein</fullName>
    </recommendedName>
</protein>
<dbReference type="InterPro" id="IPR027417">
    <property type="entry name" value="P-loop_NTPase"/>
</dbReference>
<dbReference type="Gene3D" id="1.10.8.60">
    <property type="match status" value="1"/>
</dbReference>
<dbReference type="SUPFAM" id="SSF52540">
    <property type="entry name" value="P-loop containing nucleoside triphosphate hydrolases"/>
    <property type="match status" value="1"/>
</dbReference>
<feature type="domain" description="Hda lid" evidence="1">
    <location>
        <begin position="147"/>
        <end position="211"/>
    </location>
</feature>
<gene>
    <name evidence="2" type="ordered locus">Tbd_0222</name>
</gene>
<sequence length="217" mass="23859">MQQLLLDVRPPARPDLGHFVVGRNAELMNQLAAMIEGAAVERSVYVWGAPGTGKTYLLAAWARACEARGLTVDYGAQQPAQAVVADQLESWDADRQHTGFATFNRVREAGGLWLAAGSVPPAELPVTPELRTRLGWGLVFQIHGLDDAEKRAALVHHAETLGFRLDTQVADYLLNHTSRDMQSLLRVLEALDRLSLETRRAITLPLLRQLLAAVPRS</sequence>
<dbReference type="AlphaFoldDB" id="Q3SM75"/>
<dbReference type="Gene3D" id="3.40.50.300">
    <property type="entry name" value="P-loop containing nucleotide triphosphate hydrolases"/>
    <property type="match status" value="1"/>
</dbReference>
<organism evidence="2 3">
    <name type="scientific">Thiobacillus denitrificans (strain ATCC 25259 / T1)</name>
    <dbReference type="NCBI Taxonomy" id="292415"/>
    <lineage>
        <taxon>Bacteria</taxon>
        <taxon>Pseudomonadati</taxon>
        <taxon>Pseudomonadota</taxon>
        <taxon>Betaproteobacteria</taxon>
        <taxon>Nitrosomonadales</taxon>
        <taxon>Thiobacillaceae</taxon>
        <taxon>Thiobacillus</taxon>
    </lineage>
</organism>
<dbReference type="Pfam" id="PF22688">
    <property type="entry name" value="Hda_lid"/>
    <property type="match status" value="1"/>
</dbReference>
<dbReference type="InterPro" id="IPR055199">
    <property type="entry name" value="Hda_lid"/>
</dbReference>
<dbReference type="InterPro" id="IPR017788">
    <property type="entry name" value="Hda"/>
</dbReference>
<dbReference type="OrthoDB" id="9784878at2"/>
<dbReference type="RefSeq" id="WP_011310735.1">
    <property type="nucleotide sequence ID" value="NC_007404.1"/>
</dbReference>
<dbReference type="GO" id="GO:0005886">
    <property type="term" value="C:plasma membrane"/>
    <property type="evidence" value="ECO:0007669"/>
    <property type="project" value="TreeGrafter"/>
</dbReference>
<dbReference type="HOGENOM" id="CLU_072265_1_0_4"/>
<reference evidence="2 3" key="1">
    <citation type="journal article" date="2006" name="J. Bacteriol.">
        <title>The genome sequence of the obligately chemolithoautotrophic, facultatively anaerobic bacterium Thiobacillus denitrificans.</title>
        <authorList>
            <person name="Beller H.R."/>
            <person name="Chain P.S."/>
            <person name="Letain T.E."/>
            <person name="Chakicherla A."/>
            <person name="Larimer F.W."/>
            <person name="Richardson P.M."/>
            <person name="Coleman M.A."/>
            <person name="Wood A.P."/>
            <person name="Kelly D.P."/>
        </authorList>
    </citation>
    <scope>NUCLEOTIDE SEQUENCE [LARGE SCALE GENOMIC DNA]</scope>
    <source>
        <strain evidence="2 3">ATCC 25259</strain>
    </source>
</reference>